<evidence type="ECO:0000313" key="3">
    <source>
        <dbReference type="Proteomes" id="UP000612893"/>
    </source>
</evidence>
<evidence type="ECO:0000256" key="1">
    <source>
        <dbReference type="SAM" id="MobiDB-lite"/>
    </source>
</evidence>
<accession>A0A934KE67</accession>
<feature type="compositionally biased region" description="Low complexity" evidence="1">
    <location>
        <begin position="16"/>
        <end position="48"/>
    </location>
</feature>
<dbReference type="EMBL" id="JAEKNR010000226">
    <property type="protein sequence ID" value="MBJ7600878.1"/>
    <property type="molecule type" value="Genomic_DNA"/>
</dbReference>
<evidence type="ECO:0000313" key="2">
    <source>
        <dbReference type="EMBL" id="MBJ7600878.1"/>
    </source>
</evidence>
<proteinExistence type="predicted"/>
<dbReference type="RefSeq" id="WP_338204859.1">
    <property type="nucleotide sequence ID" value="NZ_JAEKNR010000226.1"/>
</dbReference>
<protein>
    <submittedName>
        <fullName evidence="2">Uncharacterized protein</fullName>
    </submittedName>
</protein>
<feature type="region of interest" description="Disordered" evidence="1">
    <location>
        <begin position="13"/>
        <end position="48"/>
    </location>
</feature>
<sequence>MSLVLMAGACSFSIGAPQSSTSSKSTSASSNPSPDTASSPASSPEGSGVEITSLRLAKDFTYGDVVNPTSNFYPTDRQFHLVVDLGNASDGTSIAGAWYAVDAGSHKNEKLDSQTYTLKNGEDRVHFTLSNQDNWPKGKYKVEVMLNGKLTRTVDFRVQQ</sequence>
<dbReference type="Proteomes" id="UP000612893">
    <property type="component" value="Unassembled WGS sequence"/>
</dbReference>
<name>A0A934KE67_9BACT</name>
<organism evidence="2 3">
    <name type="scientific">Candidatus Nephthysia bennettiae</name>
    <dbReference type="NCBI Taxonomy" id="3127016"/>
    <lineage>
        <taxon>Bacteria</taxon>
        <taxon>Bacillati</taxon>
        <taxon>Candidatus Dormiibacterota</taxon>
        <taxon>Candidatus Dormibacteria</taxon>
        <taxon>Candidatus Dormibacterales</taxon>
        <taxon>Candidatus Dormibacteraceae</taxon>
        <taxon>Candidatus Nephthysia</taxon>
    </lineage>
</organism>
<dbReference type="AlphaFoldDB" id="A0A934KE67"/>
<keyword evidence="3" id="KW-1185">Reference proteome</keyword>
<comment type="caution">
    <text evidence="2">The sequence shown here is derived from an EMBL/GenBank/DDBJ whole genome shotgun (WGS) entry which is preliminary data.</text>
</comment>
<gene>
    <name evidence="2" type="ORF">JF922_22770</name>
</gene>
<reference evidence="2" key="1">
    <citation type="submission" date="2020-10" db="EMBL/GenBank/DDBJ databases">
        <title>Ca. Dormibacterota MAGs.</title>
        <authorList>
            <person name="Montgomery K."/>
        </authorList>
    </citation>
    <scope>NUCLEOTIDE SEQUENCE [LARGE SCALE GENOMIC DNA]</scope>
    <source>
        <strain evidence="2">SC8812_S17_10</strain>
    </source>
</reference>